<feature type="transmembrane region" description="Helical" evidence="8">
    <location>
        <begin position="168"/>
        <end position="186"/>
    </location>
</feature>
<evidence type="ECO:0000313" key="11">
    <source>
        <dbReference type="EMBL" id="EPC01090.1"/>
    </source>
</evidence>
<feature type="transmembrane region" description="Helical" evidence="8">
    <location>
        <begin position="20"/>
        <end position="42"/>
    </location>
</feature>
<keyword evidence="5 8" id="KW-0812">Transmembrane</keyword>
<evidence type="ECO:0000313" key="12">
    <source>
        <dbReference type="Proteomes" id="UP000014463"/>
    </source>
</evidence>
<feature type="transmembrane region" description="Helical" evidence="8">
    <location>
        <begin position="88"/>
        <end position="108"/>
    </location>
</feature>
<gene>
    <name evidence="11" type="ORF">L861_10985</name>
</gene>
<dbReference type="InterPro" id="IPR017850">
    <property type="entry name" value="Alkaline_phosphatase_core_sf"/>
</dbReference>
<protein>
    <recommendedName>
        <fullName evidence="13">Phosphoethanolamine transferase</fullName>
    </recommendedName>
</protein>
<keyword evidence="2" id="KW-1003">Cell membrane</keyword>
<dbReference type="GO" id="GO:0016776">
    <property type="term" value="F:phosphotransferase activity, phosphate group as acceptor"/>
    <property type="evidence" value="ECO:0007669"/>
    <property type="project" value="TreeGrafter"/>
</dbReference>
<comment type="subcellular location">
    <subcellularLocation>
        <location evidence="1">Cell inner membrane</location>
        <topology evidence="1">Multi-pass membrane protein</topology>
    </subcellularLocation>
</comment>
<dbReference type="Proteomes" id="UP000014463">
    <property type="component" value="Unassembled WGS sequence"/>
</dbReference>
<proteinExistence type="predicted"/>
<evidence type="ECO:0000256" key="7">
    <source>
        <dbReference type="ARBA" id="ARBA00023136"/>
    </source>
</evidence>
<dbReference type="eggNOG" id="COG2194">
    <property type="taxonomic scope" value="Bacteria"/>
</dbReference>
<dbReference type="CDD" id="cd16017">
    <property type="entry name" value="LptA"/>
    <property type="match status" value="1"/>
</dbReference>
<keyword evidence="12" id="KW-1185">Reference proteome</keyword>
<dbReference type="Gene3D" id="3.40.720.10">
    <property type="entry name" value="Alkaline Phosphatase, subunit A"/>
    <property type="match status" value="1"/>
</dbReference>
<dbReference type="RefSeq" id="WP_016417780.1">
    <property type="nucleotide sequence ID" value="NZ_KE332392.1"/>
</dbReference>
<dbReference type="EMBL" id="ASTJ01000036">
    <property type="protein sequence ID" value="EPC01090.1"/>
    <property type="molecule type" value="Genomic_DNA"/>
</dbReference>
<evidence type="ECO:0000256" key="1">
    <source>
        <dbReference type="ARBA" id="ARBA00004429"/>
    </source>
</evidence>
<dbReference type="Pfam" id="PF08019">
    <property type="entry name" value="EptA_B_N"/>
    <property type="match status" value="1"/>
</dbReference>
<name>S2KGM5_LITA3</name>
<dbReference type="OrthoDB" id="9786870at2"/>
<dbReference type="InterPro" id="IPR058130">
    <property type="entry name" value="PEA_transf_C"/>
</dbReference>
<feature type="domain" description="Sulfatase N-terminal" evidence="9">
    <location>
        <begin position="246"/>
        <end position="534"/>
    </location>
</feature>
<keyword evidence="4" id="KW-0808">Transferase</keyword>
<dbReference type="PANTHER" id="PTHR30443:SF0">
    <property type="entry name" value="PHOSPHOETHANOLAMINE TRANSFERASE EPTA"/>
    <property type="match status" value="1"/>
</dbReference>
<evidence type="ECO:0000256" key="2">
    <source>
        <dbReference type="ARBA" id="ARBA00022475"/>
    </source>
</evidence>
<evidence type="ECO:0000259" key="9">
    <source>
        <dbReference type="Pfam" id="PF00884"/>
    </source>
</evidence>
<keyword evidence="6 8" id="KW-1133">Transmembrane helix</keyword>
<dbReference type="PANTHER" id="PTHR30443">
    <property type="entry name" value="INNER MEMBRANE PROTEIN"/>
    <property type="match status" value="1"/>
</dbReference>
<dbReference type="GO" id="GO:0005886">
    <property type="term" value="C:plasma membrane"/>
    <property type="evidence" value="ECO:0007669"/>
    <property type="project" value="UniProtKB-SubCell"/>
</dbReference>
<dbReference type="GO" id="GO:0009244">
    <property type="term" value="P:lipopolysaccharide core region biosynthetic process"/>
    <property type="evidence" value="ECO:0007669"/>
    <property type="project" value="TreeGrafter"/>
</dbReference>
<dbReference type="InterPro" id="IPR000917">
    <property type="entry name" value="Sulfatase_N"/>
</dbReference>
<evidence type="ECO:0000256" key="6">
    <source>
        <dbReference type="ARBA" id="ARBA00022989"/>
    </source>
</evidence>
<dbReference type="PATRIC" id="fig|1121939.11.peg.3260"/>
<feature type="domain" description="Phosphoethanolamine transferase N-terminal" evidence="10">
    <location>
        <begin position="70"/>
        <end position="217"/>
    </location>
</feature>
<evidence type="ECO:0000256" key="4">
    <source>
        <dbReference type="ARBA" id="ARBA00022679"/>
    </source>
</evidence>
<evidence type="ECO:0000256" key="5">
    <source>
        <dbReference type="ARBA" id="ARBA00022692"/>
    </source>
</evidence>
<accession>S2KGM5</accession>
<keyword evidence="3" id="KW-0997">Cell inner membrane</keyword>
<organism evidence="11 12">
    <name type="scientific">Litchfieldella anticariensis (strain DSM 16096 / CECT 5854 / CIP 108499 / LMG 22089 / FP35)</name>
    <name type="common">Halomonas anticariensis</name>
    <dbReference type="NCBI Taxonomy" id="1121939"/>
    <lineage>
        <taxon>Bacteria</taxon>
        <taxon>Pseudomonadati</taxon>
        <taxon>Pseudomonadota</taxon>
        <taxon>Gammaproteobacteria</taxon>
        <taxon>Oceanospirillales</taxon>
        <taxon>Halomonadaceae</taxon>
        <taxon>Litchfieldella</taxon>
    </lineage>
</organism>
<dbReference type="STRING" id="1121939.L861_10985"/>
<dbReference type="InterPro" id="IPR012549">
    <property type="entry name" value="EptA-like_N"/>
</dbReference>
<dbReference type="SUPFAM" id="SSF53649">
    <property type="entry name" value="Alkaline phosphatase-like"/>
    <property type="match status" value="1"/>
</dbReference>
<sequence length="557" mass="61723">MSNRFFASNHWLARHCRFSLTLSPEALTLLVCLAFTLFYNLAFWHGVVGDRSLLTPAIWGQLAGYALVLTSLQFLVFVLFINRLSVKVVLTVLVWIAASVSFFTYYYGTYFNTDMIVNILQTDRQEASELLTPRFLAHMLAFAIAPTLLLWRVRLAENGWKRAIGRRLAYLAGGIVVLAISLMVSYQSLSSLMRNNKELRFLVTPGNYLVSMGQVLAANDPPLNERLTIGEDATPTPHLGSKPLLLVMVVGESARAANWGLDGYERQTTPRLAARSGVINFSDVSSCGTSTAVSVPCMFSPVGKSDYDKRYIQSHESLLDVLKHAGFQVVWVDNQSGCKGVCDGVKSLSPSPKDYPGLCPDGHCLDGALLEEVEKQADNLTGNTVIVLHQLGNHGPSYYRRYPDTFRAFTPTCDNADLNQCSRQSIVNSYDDAILYTDALLDGIIAYLASHQHHDTALIYASDHGESLGEHGLYLHGIPYSIAPSEQTRVPMIWWSSPSFDRSVGLDHECLEARADLPLSHDNIFHSVLGVLGVKSKVIQTERDMTHDCVMRHSTVE</sequence>
<dbReference type="InterPro" id="IPR040423">
    <property type="entry name" value="PEA_transferase"/>
</dbReference>
<evidence type="ECO:0000259" key="10">
    <source>
        <dbReference type="Pfam" id="PF08019"/>
    </source>
</evidence>
<feature type="transmembrane region" description="Helical" evidence="8">
    <location>
        <begin position="62"/>
        <end position="81"/>
    </location>
</feature>
<evidence type="ECO:0000256" key="3">
    <source>
        <dbReference type="ARBA" id="ARBA00022519"/>
    </source>
</evidence>
<evidence type="ECO:0000256" key="8">
    <source>
        <dbReference type="SAM" id="Phobius"/>
    </source>
</evidence>
<dbReference type="AlphaFoldDB" id="S2KGM5"/>
<keyword evidence="7 8" id="KW-0472">Membrane</keyword>
<evidence type="ECO:0008006" key="13">
    <source>
        <dbReference type="Google" id="ProtNLM"/>
    </source>
</evidence>
<feature type="transmembrane region" description="Helical" evidence="8">
    <location>
        <begin position="135"/>
        <end position="156"/>
    </location>
</feature>
<dbReference type="Pfam" id="PF00884">
    <property type="entry name" value="Sulfatase"/>
    <property type="match status" value="1"/>
</dbReference>
<dbReference type="NCBIfam" id="NF028537">
    <property type="entry name" value="P_eth_NH2_trans"/>
    <property type="match status" value="1"/>
</dbReference>
<reference evidence="11 12" key="1">
    <citation type="journal article" date="2013" name="Genome Announc.">
        <title>Draft genome sequence of the moderately halophilic gammaproteobacterium Halomonas anticariensis FP35.</title>
        <authorList>
            <person name="Tahrioui A."/>
            <person name="Quesada E."/>
            <person name="Llamas I."/>
        </authorList>
    </citation>
    <scope>NUCLEOTIDE SEQUENCE [LARGE SCALE GENOMIC DNA]</scope>
    <source>
        <strain evidence="12">DSM 16096 / CECT 5854 / LMG 22089 / FP35</strain>
    </source>
</reference>
<comment type="caution">
    <text evidence="11">The sequence shown here is derived from an EMBL/GenBank/DDBJ whole genome shotgun (WGS) entry which is preliminary data.</text>
</comment>